<keyword evidence="10 13" id="KW-0660">Purine salvage</keyword>
<dbReference type="PANTHER" id="PTHR43340">
    <property type="entry name" value="HYPOXANTHINE-GUANINE PHOSPHORIBOSYLTRANSFERASE"/>
    <property type="match status" value="1"/>
</dbReference>
<evidence type="ECO:0000256" key="11">
    <source>
        <dbReference type="ARBA" id="ARBA00022741"/>
    </source>
</evidence>
<gene>
    <name evidence="16" type="ORF">Cvel_24040</name>
</gene>
<dbReference type="PhylomeDB" id="A0A0G4GZJ0"/>
<dbReference type="EC" id="2.4.2.8" evidence="5 13"/>
<evidence type="ECO:0000256" key="7">
    <source>
        <dbReference type="ARBA" id="ARBA00022676"/>
    </source>
</evidence>
<dbReference type="Pfam" id="PF00156">
    <property type="entry name" value="Pribosyltran"/>
    <property type="match status" value="1"/>
</dbReference>
<keyword evidence="8 13" id="KW-0808">Transferase</keyword>
<sequence>MTDSANPLTKSQELAKANEGCKPSLKKPGTGDGRAEPLYIDEKGLSKEHFMLPPHYVDSIDRLLVPYGFVVDRIERLAWDIKTTYGNEDLHLICVLKGSRGFFNHLLNALNRIHMYQNRHTTSLPFYEHYVRLKSYKGMQSTGELTVIAEDLSVLEGKHVLVVEDIIDTGTTLTKFAKYLEDIKPRSVGVASLTEKRTTRSSGFKGDFVGFSIPDEFVVGFGLDYNEIFRDLDHICVISKSGIEKFAKVRQGAH</sequence>
<dbReference type="GO" id="GO:0006178">
    <property type="term" value="P:guanine salvage"/>
    <property type="evidence" value="ECO:0007669"/>
    <property type="project" value="TreeGrafter"/>
</dbReference>
<evidence type="ECO:0000259" key="15">
    <source>
        <dbReference type="Pfam" id="PF00156"/>
    </source>
</evidence>
<keyword evidence="12 13" id="KW-0460">Magnesium</keyword>
<evidence type="ECO:0000313" key="16">
    <source>
        <dbReference type="EMBL" id="CEM36630.1"/>
    </source>
</evidence>
<dbReference type="VEuPathDB" id="CryptoDB:Cvel_24040"/>
<dbReference type="GO" id="GO:0046100">
    <property type="term" value="P:hypoxanthine metabolic process"/>
    <property type="evidence" value="ECO:0007669"/>
    <property type="project" value="TreeGrafter"/>
</dbReference>
<proteinExistence type="inferred from homology"/>
<dbReference type="InterPro" id="IPR005904">
    <property type="entry name" value="Hxn_phspho_trans"/>
</dbReference>
<evidence type="ECO:0000256" key="10">
    <source>
        <dbReference type="ARBA" id="ARBA00022726"/>
    </source>
</evidence>
<feature type="domain" description="Phosphoribosyltransferase" evidence="15">
    <location>
        <begin position="71"/>
        <end position="225"/>
    </location>
</feature>
<dbReference type="AlphaFoldDB" id="A0A0G4GZJ0"/>
<evidence type="ECO:0000256" key="2">
    <source>
        <dbReference type="ARBA" id="ARBA00004496"/>
    </source>
</evidence>
<dbReference type="Gene3D" id="3.40.50.2020">
    <property type="match status" value="1"/>
</dbReference>
<evidence type="ECO:0000256" key="14">
    <source>
        <dbReference type="SAM" id="MobiDB-lite"/>
    </source>
</evidence>
<evidence type="ECO:0000256" key="8">
    <source>
        <dbReference type="ARBA" id="ARBA00022679"/>
    </source>
</evidence>
<dbReference type="GO" id="GO:0005829">
    <property type="term" value="C:cytosol"/>
    <property type="evidence" value="ECO:0007669"/>
    <property type="project" value="TreeGrafter"/>
</dbReference>
<keyword evidence="9 13" id="KW-0479">Metal-binding</keyword>
<keyword evidence="11 13" id="KW-0547">Nucleotide-binding</keyword>
<comment type="cofactor">
    <cofactor evidence="1 13">
        <name>Mg(2+)</name>
        <dbReference type="ChEBI" id="CHEBI:18420"/>
    </cofactor>
</comment>
<dbReference type="InterPro" id="IPR000836">
    <property type="entry name" value="PRTase_dom"/>
</dbReference>
<comment type="pathway">
    <text evidence="3 13">Purine metabolism; IMP biosynthesis via salvage pathway; IMP from hypoxanthine: step 1/1.</text>
</comment>
<evidence type="ECO:0000256" key="12">
    <source>
        <dbReference type="ARBA" id="ARBA00022842"/>
    </source>
</evidence>
<evidence type="ECO:0000256" key="6">
    <source>
        <dbReference type="ARBA" id="ARBA00022490"/>
    </source>
</evidence>
<evidence type="ECO:0000256" key="1">
    <source>
        <dbReference type="ARBA" id="ARBA00001946"/>
    </source>
</evidence>
<dbReference type="GO" id="GO:0006166">
    <property type="term" value="P:purine ribonucleoside salvage"/>
    <property type="evidence" value="ECO:0007669"/>
    <property type="project" value="UniProtKB-KW"/>
</dbReference>
<evidence type="ECO:0000256" key="4">
    <source>
        <dbReference type="ARBA" id="ARBA00008391"/>
    </source>
</evidence>
<dbReference type="GO" id="GO:0000166">
    <property type="term" value="F:nucleotide binding"/>
    <property type="evidence" value="ECO:0007669"/>
    <property type="project" value="UniProtKB-KW"/>
</dbReference>
<keyword evidence="6 13" id="KW-0963">Cytoplasm</keyword>
<dbReference type="GO" id="GO:0032263">
    <property type="term" value="P:GMP salvage"/>
    <property type="evidence" value="ECO:0007669"/>
    <property type="project" value="TreeGrafter"/>
</dbReference>
<feature type="compositionally biased region" description="Polar residues" evidence="14">
    <location>
        <begin position="1"/>
        <end position="12"/>
    </location>
</feature>
<evidence type="ECO:0000256" key="3">
    <source>
        <dbReference type="ARBA" id="ARBA00004669"/>
    </source>
</evidence>
<feature type="region of interest" description="Disordered" evidence="14">
    <location>
        <begin position="1"/>
        <end position="36"/>
    </location>
</feature>
<name>A0A0G4GZJ0_9ALVE</name>
<dbReference type="GO" id="GO:0004422">
    <property type="term" value="F:hypoxanthine phosphoribosyltransferase activity"/>
    <property type="evidence" value="ECO:0007669"/>
    <property type="project" value="InterPro"/>
</dbReference>
<comment type="subcellular location">
    <subcellularLocation>
        <location evidence="2 13">Cytoplasm</location>
    </subcellularLocation>
</comment>
<dbReference type="InterPro" id="IPR050408">
    <property type="entry name" value="HGPRT"/>
</dbReference>
<dbReference type="GO" id="GO:0032264">
    <property type="term" value="P:IMP salvage"/>
    <property type="evidence" value="ECO:0007669"/>
    <property type="project" value="UniProtKB-UniPathway"/>
</dbReference>
<dbReference type="NCBIfam" id="TIGR01203">
    <property type="entry name" value="HGPRTase"/>
    <property type="match status" value="1"/>
</dbReference>
<dbReference type="SUPFAM" id="SSF53271">
    <property type="entry name" value="PRTase-like"/>
    <property type="match status" value="1"/>
</dbReference>
<keyword evidence="7 13" id="KW-0328">Glycosyltransferase</keyword>
<comment type="similarity">
    <text evidence="4 13">Belongs to the purine/pyrimidine phosphoribosyltransferase family.</text>
</comment>
<comment type="catalytic activity">
    <reaction evidence="13">
        <text>IMP + diphosphate = hypoxanthine + 5-phospho-alpha-D-ribose 1-diphosphate</text>
        <dbReference type="Rhea" id="RHEA:17973"/>
        <dbReference type="ChEBI" id="CHEBI:17368"/>
        <dbReference type="ChEBI" id="CHEBI:33019"/>
        <dbReference type="ChEBI" id="CHEBI:58017"/>
        <dbReference type="ChEBI" id="CHEBI:58053"/>
        <dbReference type="EC" id="2.4.2.8"/>
    </reaction>
</comment>
<dbReference type="GO" id="GO:0000287">
    <property type="term" value="F:magnesium ion binding"/>
    <property type="evidence" value="ECO:0007669"/>
    <property type="project" value="TreeGrafter"/>
</dbReference>
<reference evidence="16" key="1">
    <citation type="submission" date="2014-11" db="EMBL/GenBank/DDBJ databases">
        <authorList>
            <person name="Otto D Thomas"/>
            <person name="Naeem Raeece"/>
        </authorList>
    </citation>
    <scope>NUCLEOTIDE SEQUENCE</scope>
</reference>
<dbReference type="CDD" id="cd06223">
    <property type="entry name" value="PRTases_typeI"/>
    <property type="match status" value="1"/>
</dbReference>
<evidence type="ECO:0000256" key="5">
    <source>
        <dbReference type="ARBA" id="ARBA00011895"/>
    </source>
</evidence>
<organism evidence="16">
    <name type="scientific">Chromera velia CCMP2878</name>
    <dbReference type="NCBI Taxonomy" id="1169474"/>
    <lineage>
        <taxon>Eukaryota</taxon>
        <taxon>Sar</taxon>
        <taxon>Alveolata</taxon>
        <taxon>Colpodellida</taxon>
        <taxon>Chromeraceae</taxon>
        <taxon>Chromera</taxon>
    </lineage>
</organism>
<accession>A0A0G4GZJ0</accession>
<evidence type="ECO:0000256" key="13">
    <source>
        <dbReference type="RuleBase" id="RU364099"/>
    </source>
</evidence>
<dbReference type="InterPro" id="IPR029057">
    <property type="entry name" value="PRTase-like"/>
</dbReference>
<evidence type="ECO:0000256" key="9">
    <source>
        <dbReference type="ARBA" id="ARBA00022723"/>
    </source>
</evidence>
<dbReference type="PANTHER" id="PTHR43340:SF1">
    <property type="entry name" value="HYPOXANTHINE PHOSPHORIBOSYLTRANSFERASE"/>
    <property type="match status" value="1"/>
</dbReference>
<protein>
    <recommendedName>
        <fullName evidence="5 13">Hypoxanthine phosphoribosyltransferase</fullName>
        <ecNumber evidence="5 13">2.4.2.8</ecNumber>
    </recommendedName>
</protein>
<dbReference type="EMBL" id="CDMZ01001718">
    <property type="protein sequence ID" value="CEM36630.1"/>
    <property type="molecule type" value="Genomic_DNA"/>
</dbReference>
<dbReference type="UniPathway" id="UPA00591">
    <property type="reaction ID" value="UER00648"/>
</dbReference>